<dbReference type="GO" id="GO:0006207">
    <property type="term" value="P:'de novo' pyrimidine nucleobase biosynthetic process"/>
    <property type="evidence" value="ECO:0007669"/>
    <property type="project" value="TreeGrafter"/>
</dbReference>
<evidence type="ECO:0000256" key="4">
    <source>
        <dbReference type="ARBA" id="ARBA00022643"/>
    </source>
</evidence>
<dbReference type="PIRSF" id="PIRSF000164">
    <property type="entry name" value="DHO_oxidase"/>
    <property type="match status" value="1"/>
</dbReference>
<evidence type="ECO:0000313" key="9">
    <source>
        <dbReference type="Proteomes" id="UP000178943"/>
    </source>
</evidence>
<sequence>MVDLKTTYMGLPLKNPFVISASPLSEKIDTLRKLEDLNASAVVIYSLFEEQIIHEQLTMHARLEQGTEAYSESLSYFPMPENFRLGPEEYLEHVRKAKEALSIPVIASLNGYTLGGWIEYSQKLENAGADAIECNVYYIPTSFDEDENKIQSRYIEILTAIKKTVSIPVAMKLSPYFTSMSRVAKHLEHAGADALVLFNRFYQPDIDLDDMAVKPHLVLSTSFESRLALRWIAILYGHIKTSFAATGGIHTSEDAIKLILAGADAIQLCSVLLKNGIEYFTTLYDGVVKWMKDKEYESVNQMKGSVSQKTCADPSAFERANYMKTLLSI</sequence>
<dbReference type="AlphaFoldDB" id="A0A1F5V642"/>
<dbReference type="UniPathway" id="UPA00070"/>
<dbReference type="GO" id="GO:0005737">
    <property type="term" value="C:cytoplasm"/>
    <property type="evidence" value="ECO:0007669"/>
    <property type="project" value="InterPro"/>
</dbReference>
<dbReference type="InterPro" id="IPR012135">
    <property type="entry name" value="Dihydroorotate_DH_1_2"/>
</dbReference>
<comment type="cofactor">
    <cofactor evidence="1">
        <name>FMN</name>
        <dbReference type="ChEBI" id="CHEBI:58210"/>
    </cofactor>
</comment>
<dbReference type="STRING" id="1817863.A2Y62_11080"/>
<dbReference type="InterPro" id="IPR005720">
    <property type="entry name" value="Dihydroorotate_DH_cat"/>
</dbReference>
<evidence type="ECO:0000256" key="1">
    <source>
        <dbReference type="ARBA" id="ARBA00001917"/>
    </source>
</evidence>
<evidence type="ECO:0000256" key="5">
    <source>
        <dbReference type="ARBA" id="ARBA00022975"/>
    </source>
</evidence>
<dbReference type="CDD" id="cd04739">
    <property type="entry name" value="DHOD_like"/>
    <property type="match status" value="1"/>
</dbReference>
<evidence type="ECO:0000256" key="3">
    <source>
        <dbReference type="ARBA" id="ARBA00022630"/>
    </source>
</evidence>
<dbReference type="GO" id="GO:0044205">
    <property type="term" value="P:'de novo' UMP biosynthetic process"/>
    <property type="evidence" value="ECO:0007669"/>
    <property type="project" value="UniProtKB-UniPathway"/>
</dbReference>
<comment type="caution">
    <text evidence="8">The sequence shown here is derived from an EMBL/GenBank/DDBJ whole genome shotgun (WGS) entry which is preliminary data.</text>
</comment>
<comment type="pathway">
    <text evidence="2">Pyrimidine metabolism; UMP biosynthesis via de novo pathway.</text>
</comment>
<evidence type="ECO:0000259" key="7">
    <source>
        <dbReference type="Pfam" id="PF01180"/>
    </source>
</evidence>
<dbReference type="SUPFAM" id="SSF51395">
    <property type="entry name" value="FMN-linked oxidoreductases"/>
    <property type="match status" value="1"/>
</dbReference>
<protein>
    <submittedName>
        <fullName evidence="8">Dihydroorotate dehydrogenase</fullName>
    </submittedName>
</protein>
<dbReference type="Pfam" id="PF01180">
    <property type="entry name" value="DHO_dh"/>
    <property type="match status" value="1"/>
</dbReference>
<keyword evidence="3" id="KW-0285">Flavoprotein</keyword>
<gene>
    <name evidence="8" type="ORF">A2Y62_11080</name>
</gene>
<dbReference type="EMBL" id="MFGW01000231">
    <property type="protein sequence ID" value="OGF58875.1"/>
    <property type="molecule type" value="Genomic_DNA"/>
</dbReference>
<dbReference type="InterPro" id="IPR050074">
    <property type="entry name" value="DHO_dehydrogenase"/>
</dbReference>
<keyword evidence="6" id="KW-0560">Oxidoreductase</keyword>
<dbReference type="Gene3D" id="3.20.20.70">
    <property type="entry name" value="Aldolase class I"/>
    <property type="match status" value="1"/>
</dbReference>
<accession>A0A1F5V642</accession>
<reference evidence="8 9" key="1">
    <citation type="journal article" date="2016" name="Nat. Commun.">
        <title>Thousands of microbial genomes shed light on interconnected biogeochemical processes in an aquifer system.</title>
        <authorList>
            <person name="Anantharaman K."/>
            <person name="Brown C.T."/>
            <person name="Hug L.A."/>
            <person name="Sharon I."/>
            <person name="Castelle C.J."/>
            <person name="Probst A.J."/>
            <person name="Thomas B.C."/>
            <person name="Singh A."/>
            <person name="Wilkins M.J."/>
            <person name="Karaoz U."/>
            <person name="Brodie E.L."/>
            <person name="Williams K.H."/>
            <person name="Hubbard S.S."/>
            <person name="Banfield J.F."/>
        </authorList>
    </citation>
    <scope>NUCLEOTIDE SEQUENCE [LARGE SCALE GENOMIC DNA]</scope>
</reference>
<proteinExistence type="predicted"/>
<dbReference type="InterPro" id="IPR013785">
    <property type="entry name" value="Aldolase_TIM"/>
</dbReference>
<evidence type="ECO:0000256" key="2">
    <source>
        <dbReference type="ARBA" id="ARBA00004725"/>
    </source>
</evidence>
<dbReference type="PANTHER" id="PTHR48109:SF3">
    <property type="entry name" value="SLL0744 PROTEIN"/>
    <property type="match status" value="1"/>
</dbReference>
<keyword evidence="5" id="KW-0665">Pyrimidine biosynthesis</keyword>
<dbReference type="PANTHER" id="PTHR48109">
    <property type="entry name" value="DIHYDROOROTATE DEHYDROGENASE (QUINONE), MITOCHONDRIAL-RELATED"/>
    <property type="match status" value="1"/>
</dbReference>
<evidence type="ECO:0000313" key="8">
    <source>
        <dbReference type="EMBL" id="OGF58875.1"/>
    </source>
</evidence>
<dbReference type="NCBIfam" id="NF005741">
    <property type="entry name" value="PRK07565.1"/>
    <property type="match status" value="1"/>
</dbReference>
<feature type="domain" description="Dihydroorotate dehydrogenase catalytic" evidence="7">
    <location>
        <begin position="4"/>
        <end position="289"/>
    </location>
</feature>
<organism evidence="8 9">
    <name type="scientific">Candidatus Fischerbacteria bacterium RBG_13_37_8</name>
    <dbReference type="NCBI Taxonomy" id="1817863"/>
    <lineage>
        <taxon>Bacteria</taxon>
        <taxon>Candidatus Fischeribacteriota</taxon>
    </lineage>
</organism>
<evidence type="ECO:0000256" key="6">
    <source>
        <dbReference type="ARBA" id="ARBA00023002"/>
    </source>
</evidence>
<keyword evidence="4" id="KW-0288">FMN</keyword>
<name>A0A1F5V642_9BACT</name>
<dbReference type="GO" id="GO:0004152">
    <property type="term" value="F:dihydroorotate dehydrogenase activity"/>
    <property type="evidence" value="ECO:0007669"/>
    <property type="project" value="InterPro"/>
</dbReference>
<dbReference type="Proteomes" id="UP000178943">
    <property type="component" value="Unassembled WGS sequence"/>
</dbReference>